<feature type="transmembrane region" description="Helical" evidence="2">
    <location>
        <begin position="199"/>
        <end position="222"/>
    </location>
</feature>
<dbReference type="Proteomes" id="UP000529637">
    <property type="component" value="Unassembled WGS sequence"/>
</dbReference>
<feature type="transmembrane region" description="Helical" evidence="2">
    <location>
        <begin position="228"/>
        <end position="247"/>
    </location>
</feature>
<evidence type="ECO:0000313" key="3">
    <source>
        <dbReference type="EMBL" id="NUZ05004.1"/>
    </source>
</evidence>
<evidence type="ECO:0000256" key="2">
    <source>
        <dbReference type="SAM" id="Phobius"/>
    </source>
</evidence>
<feature type="transmembrane region" description="Helical" evidence="2">
    <location>
        <begin position="61"/>
        <end position="82"/>
    </location>
</feature>
<reference evidence="3 4" key="1">
    <citation type="submission" date="2020-06" db="EMBL/GenBank/DDBJ databases">
        <title>Schlegella sp. ID0723 isolated from air conditioner.</title>
        <authorList>
            <person name="Kim D.Y."/>
            <person name="Kim D.-U."/>
        </authorList>
    </citation>
    <scope>NUCLEOTIDE SEQUENCE [LARGE SCALE GENOMIC DNA]</scope>
    <source>
        <strain evidence="3 4">ID0723</strain>
    </source>
</reference>
<evidence type="ECO:0000256" key="1">
    <source>
        <dbReference type="SAM" id="MobiDB-lite"/>
    </source>
</evidence>
<proteinExistence type="predicted"/>
<organism evidence="3 4">
    <name type="scientific">Piscinibacter koreensis</name>
    <dbReference type="NCBI Taxonomy" id="2742824"/>
    <lineage>
        <taxon>Bacteria</taxon>
        <taxon>Pseudomonadati</taxon>
        <taxon>Pseudomonadota</taxon>
        <taxon>Betaproteobacteria</taxon>
        <taxon>Burkholderiales</taxon>
        <taxon>Sphaerotilaceae</taxon>
        <taxon>Piscinibacter</taxon>
    </lineage>
</organism>
<gene>
    <name evidence="3" type="ORF">HQN59_04430</name>
</gene>
<feature type="compositionally biased region" description="Low complexity" evidence="1">
    <location>
        <begin position="476"/>
        <end position="518"/>
    </location>
</feature>
<keyword evidence="2" id="KW-0472">Membrane</keyword>
<feature type="transmembrane region" description="Helical" evidence="2">
    <location>
        <begin position="174"/>
        <end position="192"/>
    </location>
</feature>
<comment type="caution">
    <text evidence="3">The sequence shown here is derived from an EMBL/GenBank/DDBJ whole genome shotgun (WGS) entry which is preliminary data.</text>
</comment>
<accession>A0A7Y6NKX5</accession>
<feature type="compositionally biased region" description="Low complexity" evidence="1">
    <location>
        <begin position="418"/>
        <end position="430"/>
    </location>
</feature>
<name>A0A7Y6NKX5_9BURK</name>
<feature type="transmembrane region" description="Helical" evidence="2">
    <location>
        <begin position="111"/>
        <end position="136"/>
    </location>
</feature>
<feature type="compositionally biased region" description="Basic and acidic residues" evidence="1">
    <location>
        <begin position="533"/>
        <end position="542"/>
    </location>
</feature>
<feature type="compositionally biased region" description="Basic and acidic residues" evidence="1">
    <location>
        <begin position="385"/>
        <end position="397"/>
    </location>
</feature>
<dbReference type="AlphaFoldDB" id="A0A7Y6NKX5"/>
<keyword evidence="4" id="KW-1185">Reference proteome</keyword>
<feature type="region of interest" description="Disordered" evidence="1">
    <location>
        <begin position="476"/>
        <end position="654"/>
    </location>
</feature>
<feature type="compositionally biased region" description="Low complexity" evidence="1">
    <location>
        <begin position="373"/>
        <end position="383"/>
    </location>
</feature>
<dbReference type="RefSeq" id="WP_176066523.1">
    <property type="nucleotide sequence ID" value="NZ_JABWMJ010000002.1"/>
</dbReference>
<feature type="region of interest" description="Disordered" evidence="1">
    <location>
        <begin position="331"/>
        <end position="446"/>
    </location>
</feature>
<feature type="compositionally biased region" description="Low complexity" evidence="1">
    <location>
        <begin position="590"/>
        <end position="614"/>
    </location>
</feature>
<protein>
    <submittedName>
        <fullName evidence="3">Uncharacterized protein</fullName>
    </submittedName>
</protein>
<feature type="transmembrane region" description="Helical" evidence="2">
    <location>
        <begin position="259"/>
        <end position="282"/>
    </location>
</feature>
<dbReference type="EMBL" id="JABWMJ010000002">
    <property type="protein sequence ID" value="NUZ05004.1"/>
    <property type="molecule type" value="Genomic_DNA"/>
</dbReference>
<evidence type="ECO:0000313" key="4">
    <source>
        <dbReference type="Proteomes" id="UP000529637"/>
    </source>
</evidence>
<feature type="compositionally biased region" description="Low complexity" evidence="1">
    <location>
        <begin position="628"/>
        <end position="649"/>
    </location>
</feature>
<sequence length="694" mass="68824">MPPTDTAAAPRAISADSFAGMFQAVDGLRNGRAVVALMGCWVAAVLVGALLSMLAVVIGGLAALLSAVGFIVVAGTGVNAAGSLQMDQARGLAPRSLADALAHGLACVPRMIVLGLVLLAVAIAVFILIAIALFVCKIPYLGALLYVVVFPVSVLLAGVTLTALFFGWLLALPAIWDGAPIARAIAQTLAIVRSRFVEALLLLFVVGLLCLAVALILFSVIGSGIVPTVAMSVPIFGMDAMVGSAFMGDLMQGVGAGRAAAAGIGLMVLWAIAFAVIAQVYLQGLNRVYLRVTHGLDVESAEAALQQTVNSARERGAGIADKARAAAAAARERAAQASAGTSAGDVPDRSATPAGAVERPAMFADSTPLQQPAADRSTASDEAAAAERSRADDRSATTDEPGATARPQAADPVAPGTRPAAVDSSASADRPAARRVPTETPPDRASGLIARAAGAALGARSLGDGGDAAGRRAFAAGAAARTGGSIDSAPATGVSRAAGAAGAAGSAGAAGAAGATGSDDPGYDAGTAASLRAGRDSREPDFRPTQPFDDAFETTLPPSIDDEPPAPQPFATRLQPSAALGGASTNDATPAPGSGSAAGAEPPMAPAAEPASAADTFVPFTRPDPTLEAASPAAEAPPAGGARGSPAAPVTRELEFDLPRESASAGAATVECPRCKATCAAGDAFCEACGQRLR</sequence>
<keyword evidence="2" id="KW-0812">Transmembrane</keyword>
<feature type="transmembrane region" description="Helical" evidence="2">
    <location>
        <begin position="33"/>
        <end position="54"/>
    </location>
</feature>
<feature type="transmembrane region" description="Helical" evidence="2">
    <location>
        <begin position="143"/>
        <end position="168"/>
    </location>
</feature>
<keyword evidence="2" id="KW-1133">Transmembrane helix</keyword>